<reference evidence="3" key="1">
    <citation type="journal article" date="2012" name="Science">
        <title>The Paleozoic origin of enzymatic lignin decomposition reconstructed from 31 fungal genomes.</title>
        <authorList>
            <person name="Floudas D."/>
            <person name="Binder M."/>
            <person name="Riley R."/>
            <person name="Barry K."/>
            <person name="Blanchette R.A."/>
            <person name="Henrissat B."/>
            <person name="Martinez A.T."/>
            <person name="Otillar R."/>
            <person name="Spatafora J.W."/>
            <person name="Yadav J.S."/>
            <person name="Aerts A."/>
            <person name="Benoit I."/>
            <person name="Boyd A."/>
            <person name="Carlson A."/>
            <person name="Copeland A."/>
            <person name="Coutinho P.M."/>
            <person name="de Vries R.P."/>
            <person name="Ferreira P."/>
            <person name="Findley K."/>
            <person name="Foster B."/>
            <person name="Gaskell J."/>
            <person name="Glotzer D."/>
            <person name="Gorecki P."/>
            <person name="Heitman J."/>
            <person name="Hesse C."/>
            <person name="Hori C."/>
            <person name="Igarashi K."/>
            <person name="Jurgens J.A."/>
            <person name="Kallen N."/>
            <person name="Kersten P."/>
            <person name="Kohler A."/>
            <person name="Kuees U."/>
            <person name="Kumar T.K.A."/>
            <person name="Kuo A."/>
            <person name="LaButti K."/>
            <person name="Larrondo L.F."/>
            <person name="Lindquist E."/>
            <person name="Ling A."/>
            <person name="Lombard V."/>
            <person name="Lucas S."/>
            <person name="Lundell T."/>
            <person name="Martin R."/>
            <person name="McLaughlin D.J."/>
            <person name="Morgenstern I."/>
            <person name="Morin E."/>
            <person name="Murat C."/>
            <person name="Nagy L.G."/>
            <person name="Nolan M."/>
            <person name="Ohm R.A."/>
            <person name="Patyshakuliyeva A."/>
            <person name="Rokas A."/>
            <person name="Ruiz-Duenas F.J."/>
            <person name="Sabat G."/>
            <person name="Salamov A."/>
            <person name="Samejima M."/>
            <person name="Schmutz J."/>
            <person name="Slot J.C."/>
            <person name="St John F."/>
            <person name="Stenlid J."/>
            <person name="Sun H."/>
            <person name="Sun S."/>
            <person name="Syed K."/>
            <person name="Tsang A."/>
            <person name="Wiebenga A."/>
            <person name="Young D."/>
            <person name="Pisabarro A."/>
            <person name="Eastwood D.C."/>
            <person name="Martin F."/>
            <person name="Cullen D."/>
            <person name="Grigoriev I.V."/>
            <person name="Hibbett D.S."/>
        </authorList>
    </citation>
    <scope>NUCLEOTIDE SEQUENCE [LARGE SCALE GENOMIC DNA]</scope>
    <source>
        <strain evidence="3">TFB10046</strain>
    </source>
</reference>
<dbReference type="GO" id="GO:0005524">
    <property type="term" value="F:ATP binding"/>
    <property type="evidence" value="ECO:0007669"/>
    <property type="project" value="InterPro"/>
</dbReference>
<evidence type="ECO:0000313" key="2">
    <source>
        <dbReference type="EMBL" id="EJD37928.1"/>
    </source>
</evidence>
<dbReference type="Gene3D" id="1.10.510.10">
    <property type="entry name" value="Transferase(Phosphotransferase) domain 1"/>
    <property type="match status" value="1"/>
</dbReference>
<dbReference type="InterPro" id="IPR001245">
    <property type="entry name" value="Ser-Thr/Tyr_kinase_cat_dom"/>
</dbReference>
<dbReference type="InterPro" id="IPR000719">
    <property type="entry name" value="Prot_kinase_dom"/>
</dbReference>
<dbReference type="PANTHER" id="PTHR44329">
    <property type="entry name" value="SERINE/THREONINE-PROTEIN KINASE TNNI3K-RELATED"/>
    <property type="match status" value="1"/>
</dbReference>
<organism evidence="2 3">
    <name type="scientific">Auricularia subglabra (strain TFB-10046 / SS5)</name>
    <name type="common">White-rot fungus</name>
    <name type="synonym">Auricularia delicata (strain TFB10046)</name>
    <dbReference type="NCBI Taxonomy" id="717982"/>
    <lineage>
        <taxon>Eukaryota</taxon>
        <taxon>Fungi</taxon>
        <taxon>Dikarya</taxon>
        <taxon>Basidiomycota</taxon>
        <taxon>Agaricomycotina</taxon>
        <taxon>Agaricomycetes</taxon>
        <taxon>Auriculariales</taxon>
        <taxon>Auriculariaceae</taxon>
        <taxon>Auricularia</taxon>
    </lineage>
</organism>
<dbReference type="PROSITE" id="PS50011">
    <property type="entry name" value="PROTEIN_KINASE_DOM"/>
    <property type="match status" value="1"/>
</dbReference>
<dbReference type="GO" id="GO:0004674">
    <property type="term" value="F:protein serine/threonine kinase activity"/>
    <property type="evidence" value="ECO:0007669"/>
    <property type="project" value="TreeGrafter"/>
</dbReference>
<name>J0D0N0_AURST</name>
<evidence type="ECO:0000313" key="3">
    <source>
        <dbReference type="Proteomes" id="UP000006514"/>
    </source>
</evidence>
<dbReference type="PANTHER" id="PTHR44329:SF289">
    <property type="entry name" value="SERINE_THREONINE-PROTEIN KINASE VIK"/>
    <property type="match status" value="1"/>
</dbReference>
<feature type="domain" description="Protein kinase" evidence="1">
    <location>
        <begin position="1"/>
        <end position="94"/>
    </location>
</feature>
<evidence type="ECO:0000259" key="1">
    <source>
        <dbReference type="PROSITE" id="PS50011"/>
    </source>
</evidence>
<dbReference type="SUPFAM" id="SSF56112">
    <property type="entry name" value="Protein kinase-like (PK-like)"/>
    <property type="match status" value="1"/>
</dbReference>
<gene>
    <name evidence="2" type="ORF">AURDEDRAFT_116667</name>
</gene>
<dbReference type="InterPro" id="IPR011009">
    <property type="entry name" value="Kinase-like_dom_sf"/>
</dbReference>
<dbReference type="InterPro" id="IPR051681">
    <property type="entry name" value="Ser/Thr_Kinases-Pseudokinases"/>
</dbReference>
<dbReference type="InParanoid" id="J0D0N0"/>
<dbReference type="OrthoDB" id="346907at2759"/>
<proteinExistence type="predicted"/>
<accession>J0D0N0</accession>
<keyword evidence="3" id="KW-1185">Reference proteome</keyword>
<dbReference type="EMBL" id="JH687833">
    <property type="protein sequence ID" value="EJD37928.1"/>
    <property type="molecule type" value="Genomic_DNA"/>
</dbReference>
<dbReference type="Pfam" id="PF07714">
    <property type="entry name" value="PK_Tyr_Ser-Thr"/>
    <property type="match status" value="1"/>
</dbReference>
<sequence length="94" mass="10618">MAPELMRDEPEQRGTQTDVFAFGMLIFEVYSGREPFDHLARRSAAVQLAMGRRPARTEISHGDFTLAMWHLVTACWAQDPSERPNMARVAAQLA</sequence>
<dbReference type="AlphaFoldDB" id="J0D0N0"/>
<dbReference type="Proteomes" id="UP000006514">
    <property type="component" value="Unassembled WGS sequence"/>
</dbReference>
<protein>
    <recommendedName>
        <fullName evidence="1">Protein kinase domain-containing protein</fullName>
    </recommendedName>
</protein>
<dbReference type="KEGG" id="adl:AURDEDRAFT_116667"/>